<dbReference type="InterPro" id="IPR009493">
    <property type="entry name" value="P2_GpE"/>
</dbReference>
<evidence type="ECO:0000313" key="1">
    <source>
        <dbReference type="EMBL" id="CBJ91112.1"/>
    </source>
</evidence>
<evidence type="ECO:0000313" key="2">
    <source>
        <dbReference type="Proteomes" id="UP000008075"/>
    </source>
</evidence>
<name>D3VK53_XENNA</name>
<keyword evidence="2" id="KW-1185">Reference proteome</keyword>
<gene>
    <name evidence="1" type="ordered locus">XNC1_3058</name>
</gene>
<organism evidence="1 2">
    <name type="scientific">Xenorhabdus nematophila (strain ATCC 19061 / DSM 3370 / CCUG 14189 / LMG 1036 / NCIMB 9965 / AN6)</name>
    <dbReference type="NCBI Taxonomy" id="406817"/>
    <lineage>
        <taxon>Bacteria</taxon>
        <taxon>Pseudomonadati</taxon>
        <taxon>Pseudomonadota</taxon>
        <taxon>Gammaproteobacteria</taxon>
        <taxon>Enterobacterales</taxon>
        <taxon>Morganellaceae</taxon>
        <taxon>Xenorhabdus</taxon>
    </lineage>
</organism>
<evidence type="ECO:0008006" key="3">
    <source>
        <dbReference type="Google" id="ProtNLM"/>
    </source>
</evidence>
<dbReference type="Proteomes" id="UP000008075">
    <property type="component" value="Chromosome"/>
</dbReference>
<reference evidence="1 2" key="1">
    <citation type="journal article" date="2011" name="PLoS ONE">
        <title>The entomopathogenic bacterial endosymbionts xenorhabdus and photorhabdus: convergent lifestyles from divergent genomes.</title>
        <authorList>
            <person name="Chaston J.M."/>
            <person name="Suen G."/>
            <person name="Tucker S.L."/>
            <person name="Andersen A.W."/>
            <person name="Bhasin A."/>
            <person name="Bode E."/>
            <person name="Bode H.B."/>
            <person name="Brachmann A.O."/>
            <person name="Cowles C.E."/>
            <person name="Cowles K.N."/>
            <person name="Darby C."/>
            <person name="de Leon L."/>
            <person name="Drace K."/>
            <person name="Du Z."/>
            <person name="Givaudan A."/>
            <person name="Herbert Tran E.E."/>
            <person name="Jewell K.A."/>
            <person name="Knack J.J."/>
            <person name="Krasomil-Osterfeld K.C."/>
            <person name="Kukor R."/>
            <person name="Lanois A."/>
            <person name="Latreille P."/>
            <person name="Leimgruber N.K."/>
            <person name="Lipke C.M."/>
            <person name="Liu R."/>
            <person name="Lu X."/>
            <person name="Martens E.C."/>
            <person name="Marri P.R."/>
            <person name="Medigue C."/>
            <person name="Menard M.L."/>
            <person name="Miller N.M."/>
            <person name="Morales-Soto N."/>
            <person name="Norton S."/>
            <person name="Ogier J.C."/>
            <person name="Orchard S.S."/>
            <person name="Park D."/>
            <person name="Park Y."/>
            <person name="Qurollo B.A."/>
            <person name="Sugar D.R."/>
            <person name="Richards G.R."/>
            <person name="Rouy Z."/>
            <person name="Slominski B."/>
            <person name="Slominski K."/>
            <person name="Snyder H."/>
            <person name="Tjaden B.C."/>
            <person name="van der Hoeven R."/>
            <person name="Welch R.D."/>
            <person name="Wheeler C."/>
            <person name="Xiang B."/>
            <person name="Barbazuk B."/>
            <person name="Gaudriault S."/>
            <person name="Goodner B."/>
            <person name="Slater S.C."/>
            <person name="Forst S."/>
            <person name="Goldman B.S."/>
            <person name="Goodrich-Blair H."/>
        </authorList>
    </citation>
    <scope>NUCLEOTIDE SEQUENCE [LARGE SCALE GENOMIC DNA]</scope>
    <source>
        <strain evidence="2">ATCC 19061 / DSM 3370 / CCUG 14189 / LMG 1036 / NCIMB 9965 / AN6</strain>
    </source>
</reference>
<dbReference type="AlphaFoldDB" id="D3VK53"/>
<sequence length="43" mass="4907">MDELVADIATVFHWSPAVTADMNLPELLAWRYRAMKRSGAENE</sequence>
<dbReference type="Pfam" id="PF06528">
    <property type="entry name" value="Phage_P2_GpE"/>
    <property type="match status" value="1"/>
</dbReference>
<proteinExistence type="predicted"/>
<protein>
    <recommendedName>
        <fullName evidence="3">GpE family phage tail protein</fullName>
    </recommendedName>
</protein>
<accession>D3VK53</accession>
<dbReference type="HOGENOM" id="CLU_209063_0_0_6"/>
<dbReference type="EMBL" id="FN667742">
    <property type="protein sequence ID" value="CBJ91112.1"/>
    <property type="molecule type" value="Genomic_DNA"/>
</dbReference>
<dbReference type="KEGG" id="xne:XNC1_3058"/>